<dbReference type="EMBL" id="CAKOGP040001869">
    <property type="protein sequence ID" value="CAJ1954780.1"/>
    <property type="molecule type" value="Genomic_DNA"/>
</dbReference>
<name>A0AAD2FYL3_9STRA</name>
<dbReference type="Proteomes" id="UP001295423">
    <property type="component" value="Unassembled WGS sequence"/>
</dbReference>
<proteinExistence type="predicted"/>
<protein>
    <submittedName>
        <fullName evidence="2">Uncharacterized protein</fullName>
    </submittedName>
</protein>
<evidence type="ECO:0000256" key="1">
    <source>
        <dbReference type="SAM" id="MobiDB-lite"/>
    </source>
</evidence>
<sequence>MNSPPRTFNDCNTTTSTNATRPIGGLFTTMIMRSPAMSSFRLPGLDGLPTNLDHDHIIDHTAGAARPSTQQENERVLAILDEAIKIIRSGNDDLFSSSSISFESTTNTTSSQHPADPRQ</sequence>
<evidence type="ECO:0000313" key="2">
    <source>
        <dbReference type="EMBL" id="CAJ1954780.1"/>
    </source>
</evidence>
<feature type="region of interest" description="Disordered" evidence="1">
    <location>
        <begin position="1"/>
        <end position="20"/>
    </location>
</feature>
<gene>
    <name evidence="2" type="ORF">CYCCA115_LOCUS15372</name>
</gene>
<organism evidence="2 3">
    <name type="scientific">Cylindrotheca closterium</name>
    <dbReference type="NCBI Taxonomy" id="2856"/>
    <lineage>
        <taxon>Eukaryota</taxon>
        <taxon>Sar</taxon>
        <taxon>Stramenopiles</taxon>
        <taxon>Ochrophyta</taxon>
        <taxon>Bacillariophyta</taxon>
        <taxon>Bacillariophyceae</taxon>
        <taxon>Bacillariophycidae</taxon>
        <taxon>Bacillariales</taxon>
        <taxon>Bacillariaceae</taxon>
        <taxon>Cylindrotheca</taxon>
    </lineage>
</organism>
<evidence type="ECO:0000313" key="3">
    <source>
        <dbReference type="Proteomes" id="UP001295423"/>
    </source>
</evidence>
<feature type="region of interest" description="Disordered" evidence="1">
    <location>
        <begin position="93"/>
        <end position="119"/>
    </location>
</feature>
<accession>A0AAD2FYL3</accession>
<reference evidence="2" key="1">
    <citation type="submission" date="2023-08" db="EMBL/GenBank/DDBJ databases">
        <authorList>
            <person name="Audoor S."/>
            <person name="Bilcke G."/>
        </authorList>
    </citation>
    <scope>NUCLEOTIDE SEQUENCE</scope>
</reference>
<comment type="caution">
    <text evidence="2">The sequence shown here is derived from an EMBL/GenBank/DDBJ whole genome shotgun (WGS) entry which is preliminary data.</text>
</comment>
<keyword evidence="3" id="KW-1185">Reference proteome</keyword>
<feature type="compositionally biased region" description="Low complexity" evidence="1">
    <location>
        <begin position="96"/>
        <end position="111"/>
    </location>
</feature>
<dbReference type="AlphaFoldDB" id="A0AAD2FYL3"/>